<dbReference type="GeneID" id="94552778"/>
<dbReference type="Pfam" id="PF00460">
    <property type="entry name" value="Flg_bb_rod"/>
    <property type="match status" value="1"/>
</dbReference>
<dbReference type="NCBIfam" id="TIGR03506">
    <property type="entry name" value="FlgEFG_subfam"/>
    <property type="match status" value="1"/>
</dbReference>
<dbReference type="InterPro" id="IPR001444">
    <property type="entry name" value="Flag_bb_rod_N"/>
</dbReference>
<keyword evidence="6" id="KW-0282">Flagellum</keyword>
<dbReference type="Pfam" id="PF22692">
    <property type="entry name" value="LlgE_F_G_D1"/>
    <property type="match status" value="1"/>
</dbReference>
<dbReference type="KEGG" id="jpo:G7058_05760"/>
<keyword evidence="7" id="KW-1185">Reference proteome</keyword>
<evidence type="ECO:0000259" key="3">
    <source>
        <dbReference type="Pfam" id="PF00460"/>
    </source>
</evidence>
<protein>
    <submittedName>
        <fullName evidence="6">Flagellar hook-basal body complex protein</fullName>
    </submittedName>
</protein>
<dbReference type="InterPro" id="IPR010930">
    <property type="entry name" value="Flg_bb/hook_C_dom"/>
</dbReference>
<keyword evidence="2" id="KW-0975">Bacterial flagellum</keyword>
<dbReference type="EMBL" id="CP049889">
    <property type="protein sequence ID" value="QIK51596.1"/>
    <property type="molecule type" value="Genomic_DNA"/>
</dbReference>
<dbReference type="InterPro" id="IPR020013">
    <property type="entry name" value="Flagellar_FlgE/F/G"/>
</dbReference>
<dbReference type="Pfam" id="PF06429">
    <property type="entry name" value="Flg_bbr_C"/>
    <property type="match status" value="1"/>
</dbReference>
<proteinExistence type="inferred from homology"/>
<dbReference type="PANTHER" id="PTHR30435">
    <property type="entry name" value="FLAGELLAR PROTEIN"/>
    <property type="match status" value="1"/>
</dbReference>
<dbReference type="InterPro" id="IPR037925">
    <property type="entry name" value="FlgE/F/G-like"/>
</dbReference>
<dbReference type="SUPFAM" id="SSF117143">
    <property type="entry name" value="Flagellar hook protein flgE"/>
    <property type="match status" value="1"/>
</dbReference>
<reference evidence="6 7" key="1">
    <citation type="journal article" date="2017" name="Int. J. Syst. Evol. Microbiol.">
        <title>Jeotgalibaca porci sp. nov. and Jeotgalibaca arthritidis sp. nov., isolated from pigs, and emended description of the genus Jeotgalibaca.</title>
        <authorList>
            <person name="Zamora L."/>
            <person name="Perez-Sancho M."/>
            <person name="Dominguez L."/>
            <person name="Fernandez-Garayzabal J.F."/>
            <person name="Vela A.I."/>
        </authorList>
    </citation>
    <scope>NUCLEOTIDE SEQUENCE [LARGE SCALE GENOMIC DNA]</scope>
    <source>
        <strain evidence="6 7">CCUG 69148</strain>
    </source>
</reference>
<accession>A0A6G7WH91</accession>
<comment type="similarity">
    <text evidence="1 2">Belongs to the flagella basal body rod proteins family.</text>
</comment>
<evidence type="ECO:0000313" key="7">
    <source>
        <dbReference type="Proteomes" id="UP000501830"/>
    </source>
</evidence>
<feature type="domain" description="Flagellar hook protein FlgE/F/G-like D1" evidence="5">
    <location>
        <begin position="94"/>
        <end position="136"/>
    </location>
</feature>
<dbReference type="GO" id="GO:0009425">
    <property type="term" value="C:bacterial-type flagellum basal body"/>
    <property type="evidence" value="ECO:0007669"/>
    <property type="project" value="UniProtKB-SubCell"/>
</dbReference>
<dbReference type="PANTHER" id="PTHR30435:SF19">
    <property type="entry name" value="FLAGELLAR BASAL-BODY ROD PROTEIN FLGG"/>
    <property type="match status" value="1"/>
</dbReference>
<feature type="domain" description="Flagellar basal body rod protein N-terminal" evidence="3">
    <location>
        <begin position="5"/>
        <end position="35"/>
    </location>
</feature>
<evidence type="ECO:0000313" key="6">
    <source>
        <dbReference type="EMBL" id="QIK51596.1"/>
    </source>
</evidence>
<comment type="subcellular location">
    <subcellularLocation>
        <location evidence="2">Bacterial flagellum basal body</location>
    </subcellularLocation>
</comment>
<dbReference type="Proteomes" id="UP000501830">
    <property type="component" value="Chromosome"/>
</dbReference>
<evidence type="ECO:0000259" key="5">
    <source>
        <dbReference type="Pfam" id="PF22692"/>
    </source>
</evidence>
<gene>
    <name evidence="6" type="ORF">G7058_05760</name>
</gene>
<feature type="domain" description="Flagellar basal-body/hook protein C-terminal" evidence="4">
    <location>
        <begin position="176"/>
        <end position="219"/>
    </location>
</feature>
<evidence type="ECO:0000256" key="2">
    <source>
        <dbReference type="RuleBase" id="RU362116"/>
    </source>
</evidence>
<evidence type="ECO:0000259" key="4">
    <source>
        <dbReference type="Pfam" id="PF06429"/>
    </source>
</evidence>
<keyword evidence="6" id="KW-0966">Cell projection</keyword>
<keyword evidence="6" id="KW-0969">Cilium</keyword>
<name>A0A6G7WH91_9LACT</name>
<dbReference type="AlphaFoldDB" id="A0A6G7WH91"/>
<dbReference type="RefSeq" id="WP_166062653.1">
    <property type="nucleotide sequence ID" value="NZ_CP049889.1"/>
</dbReference>
<dbReference type="GO" id="GO:0071978">
    <property type="term" value="P:bacterial-type flagellum-dependent swarming motility"/>
    <property type="evidence" value="ECO:0007669"/>
    <property type="project" value="TreeGrafter"/>
</dbReference>
<sequence length="222" mass="23964">MSHLLNVSKSGLHAFQYHLDTVANDVANVNTLGYKARQAEFEELMTNNYAATDTLLLNDNVDTVAIQSGVRADDYTVDMSLGKVVASEGPDQFAIAGDGFFQVTGRDNQIYYTRDGAFTRDLAGAVVNARGERITMNGSQPAVFQPALNAGELVPVGENKYTATGAMQQVGVEVLEGFVEQSNVDLATAITDMMIAQRAYAMNVKAAQSTDEMMSGINQFKQ</sequence>
<dbReference type="InterPro" id="IPR053967">
    <property type="entry name" value="LlgE_F_G-like_D1"/>
</dbReference>
<organism evidence="6 7">
    <name type="scientific">Jeotgalibaca porci</name>
    <dbReference type="NCBI Taxonomy" id="1868793"/>
    <lineage>
        <taxon>Bacteria</taxon>
        <taxon>Bacillati</taxon>
        <taxon>Bacillota</taxon>
        <taxon>Bacilli</taxon>
        <taxon>Lactobacillales</taxon>
        <taxon>Carnobacteriaceae</taxon>
        <taxon>Jeotgalibaca</taxon>
    </lineage>
</organism>
<evidence type="ECO:0000256" key="1">
    <source>
        <dbReference type="ARBA" id="ARBA00009677"/>
    </source>
</evidence>